<gene>
    <name evidence="1" type="ORF">HMPREF1705_04450</name>
</gene>
<sequence length="317" mass="35905">MKRNLRRGISITGEGLRYVELEREGRSIKCNAHIKVYLSQKTIKTESIRDTDSLYTALRKLKLKIGCFGKIKAAFGIPIRDSHIGFADFPGDMDFEDVKKSLYWQLEDLFPISGEKAYYDIVEIDFPRCNGIDEKGSFKKYLVAASGKDLVDKIMEAAMKAGFLPSALEPVSLALTRTVGFHVESARRRDSSFDRGALCLFPGDSISMISLNYRGNDIFYRPVMVGRKTASENVIQSFIKEIKFTLDYLYGFYPWIEIDRLFLVASDKFGASLKTEAQSVLNLVTVLFNPWDSFSSRERPKGYGWEASLGLALRDIV</sequence>
<organism evidence="1 2">
    <name type="scientific">Acetomicrobium hydrogeniformans ATCC BAA-1850</name>
    <dbReference type="NCBI Taxonomy" id="592015"/>
    <lineage>
        <taxon>Bacteria</taxon>
        <taxon>Thermotogati</taxon>
        <taxon>Synergistota</taxon>
        <taxon>Synergistia</taxon>
        <taxon>Synergistales</taxon>
        <taxon>Acetomicrobiaceae</taxon>
        <taxon>Acetomicrobium</taxon>
    </lineage>
</organism>
<dbReference type="STRING" id="592015.HMPREF1705_04450"/>
<dbReference type="RefSeq" id="WP_009202169.1">
    <property type="nucleotide sequence ID" value="NZ_ACJX03000001.1"/>
</dbReference>
<reference evidence="2" key="1">
    <citation type="submission" date="2012-09" db="EMBL/GenBank/DDBJ databases">
        <authorList>
            <person name="Weinstock G."/>
            <person name="Sodergren E."/>
            <person name="Clifton S."/>
            <person name="Fulton L."/>
            <person name="Fulton B."/>
            <person name="Courtney L."/>
            <person name="Fronick C."/>
            <person name="Harrison M."/>
            <person name="Strong C."/>
            <person name="Farmer C."/>
            <person name="Delehaunty K."/>
            <person name="Markovic C."/>
            <person name="Hall O."/>
            <person name="Minx P."/>
            <person name="Tomlinson C."/>
            <person name="Mitreva M."/>
            <person name="Nelson J."/>
            <person name="Hou S."/>
            <person name="Wollam A."/>
            <person name="Pepin K.H."/>
            <person name="Johnson M."/>
            <person name="Bhonagiri V."/>
            <person name="Nash W.E."/>
            <person name="Suruliraj S."/>
            <person name="Warren W."/>
            <person name="Chinwalla A."/>
            <person name="Mardis E.R."/>
            <person name="Wilson R.K."/>
        </authorList>
    </citation>
    <scope>NUCLEOTIDE SEQUENCE [LARGE SCALE GENOMIC DNA]</scope>
    <source>
        <strain evidence="2">OS1</strain>
    </source>
</reference>
<dbReference type="Gene3D" id="3.30.1490.300">
    <property type="match status" value="1"/>
</dbReference>
<protein>
    <recommendedName>
        <fullName evidence="3">Type IV pilus assembly protein PilM</fullName>
    </recommendedName>
</protein>
<evidence type="ECO:0000313" key="2">
    <source>
        <dbReference type="Proteomes" id="UP000005273"/>
    </source>
</evidence>
<dbReference type="Proteomes" id="UP000005273">
    <property type="component" value="Unassembled WGS sequence"/>
</dbReference>
<keyword evidence="2" id="KW-1185">Reference proteome</keyword>
<dbReference type="EMBL" id="ACJX03000001">
    <property type="protein sequence ID" value="KRT35185.1"/>
    <property type="molecule type" value="Genomic_DNA"/>
</dbReference>
<proteinExistence type="predicted"/>
<evidence type="ECO:0008006" key="3">
    <source>
        <dbReference type="Google" id="ProtNLM"/>
    </source>
</evidence>
<comment type="caution">
    <text evidence="1">The sequence shown here is derived from an EMBL/GenBank/DDBJ whole genome shotgun (WGS) entry which is preliminary data.</text>
</comment>
<dbReference type="AlphaFoldDB" id="A0A0T5XA03"/>
<name>A0A0T5XA03_9BACT</name>
<dbReference type="OrthoDB" id="4417at2"/>
<accession>A0A0T5XA03</accession>
<dbReference type="eggNOG" id="COG4972">
    <property type="taxonomic scope" value="Bacteria"/>
</dbReference>
<dbReference type="Gene3D" id="3.30.420.40">
    <property type="match status" value="2"/>
</dbReference>
<evidence type="ECO:0000313" key="1">
    <source>
        <dbReference type="EMBL" id="KRT35185.1"/>
    </source>
</evidence>